<dbReference type="InterPro" id="IPR011759">
    <property type="entry name" value="Cyt_c_oxidase_su2_TM_dom"/>
</dbReference>
<dbReference type="AlphaFoldDB" id="A0A2Z6E5Q1"/>
<organism evidence="13 14">
    <name type="scientific">Aerosticca soli</name>
    <dbReference type="NCBI Taxonomy" id="2010829"/>
    <lineage>
        <taxon>Bacteria</taxon>
        <taxon>Pseudomonadati</taxon>
        <taxon>Pseudomonadota</taxon>
        <taxon>Gammaproteobacteria</taxon>
        <taxon>Lysobacterales</taxon>
        <taxon>Rhodanobacteraceae</taxon>
        <taxon>Aerosticca</taxon>
    </lineage>
</organism>
<comment type="similarity">
    <text evidence="10">Belongs to the GSP H family.</text>
</comment>
<keyword evidence="5" id="KW-0488">Methylation</keyword>
<dbReference type="EMBL" id="AP018560">
    <property type="protein sequence ID" value="BBD80430.1"/>
    <property type="molecule type" value="Genomic_DNA"/>
</dbReference>
<dbReference type="GO" id="GO:0005886">
    <property type="term" value="C:plasma membrane"/>
    <property type="evidence" value="ECO:0007669"/>
    <property type="project" value="UniProtKB-SubCell"/>
</dbReference>
<evidence type="ECO:0000256" key="3">
    <source>
        <dbReference type="ARBA" id="ARBA00021549"/>
    </source>
</evidence>
<evidence type="ECO:0000256" key="10">
    <source>
        <dbReference type="ARBA" id="ARBA00025772"/>
    </source>
</evidence>
<dbReference type="GO" id="GO:0015627">
    <property type="term" value="C:type II protein secretion system complex"/>
    <property type="evidence" value="ECO:0007669"/>
    <property type="project" value="InterPro"/>
</dbReference>
<protein>
    <recommendedName>
        <fullName evidence="3">Type II secretion system protein H</fullName>
    </recommendedName>
    <alternativeName>
        <fullName evidence="11">General secretion pathway protein H</fullName>
    </alternativeName>
</protein>
<evidence type="ECO:0000256" key="9">
    <source>
        <dbReference type="ARBA" id="ARBA00023136"/>
    </source>
</evidence>
<dbReference type="SUPFAM" id="SSF54523">
    <property type="entry name" value="Pili subunits"/>
    <property type="match status" value="1"/>
</dbReference>
<evidence type="ECO:0000256" key="4">
    <source>
        <dbReference type="ARBA" id="ARBA00022475"/>
    </source>
</evidence>
<sequence>MTLIELMITLVVAVVLLAMAVPSFRSITLSSRLNTAANEVVAAVNAGRVEAIKRNASAQLCSNDASTNGGDTLGTACGTETGAVYLLIAGAATKVGTGVAGLQAPIRLKGNLKALRFGGDGLAVAIGDSKPYAGQVADICTDAISTNNHRIVNMTAGSSLSVVTSSGACP</sequence>
<evidence type="ECO:0000256" key="6">
    <source>
        <dbReference type="ARBA" id="ARBA00022519"/>
    </source>
</evidence>
<dbReference type="Pfam" id="PF12019">
    <property type="entry name" value="GspH"/>
    <property type="match status" value="1"/>
</dbReference>
<dbReference type="Gene3D" id="3.30.700.10">
    <property type="entry name" value="Glycoprotein, Type 4 Pilin"/>
    <property type="match status" value="1"/>
</dbReference>
<reference evidence="14" key="1">
    <citation type="submission" date="2018-04" db="EMBL/GenBank/DDBJ databases">
        <authorList>
            <person name="Watanabe M."/>
            <person name="Kojima H."/>
        </authorList>
    </citation>
    <scope>NUCLEOTIDE SEQUENCE [LARGE SCALE GENOMIC DNA]</scope>
    <source>
        <strain evidence="14">Dysh456</strain>
    </source>
</reference>
<keyword evidence="8" id="KW-1133">Transmembrane helix</keyword>
<comment type="subcellular location">
    <subcellularLocation>
        <location evidence="2">Cell inner membrane</location>
        <topology evidence="2">Single-pass membrane protein</topology>
    </subcellularLocation>
    <subcellularLocation>
        <location evidence="1">Membrane</location>
        <topology evidence="1">Multi-pass membrane protein</topology>
    </subcellularLocation>
</comment>
<name>A0A2Z6E5Q1_9GAMM</name>
<reference evidence="14" key="2">
    <citation type="submission" date="2018-06" db="EMBL/GenBank/DDBJ databases">
        <title>Genome sequence of Rhodanobacteraceae bacterium strain Dysh456.</title>
        <authorList>
            <person name="Fukui M."/>
        </authorList>
    </citation>
    <scope>NUCLEOTIDE SEQUENCE [LARGE SCALE GENOMIC DNA]</scope>
    <source>
        <strain evidence="14">Dysh456</strain>
    </source>
</reference>
<keyword evidence="14" id="KW-1185">Reference proteome</keyword>
<evidence type="ECO:0000256" key="8">
    <source>
        <dbReference type="ARBA" id="ARBA00022989"/>
    </source>
</evidence>
<dbReference type="Proteomes" id="UP000270530">
    <property type="component" value="Chromosome"/>
</dbReference>
<evidence type="ECO:0000313" key="13">
    <source>
        <dbReference type="EMBL" id="BBD80430.1"/>
    </source>
</evidence>
<evidence type="ECO:0000259" key="12">
    <source>
        <dbReference type="PROSITE" id="PS50999"/>
    </source>
</evidence>
<evidence type="ECO:0000256" key="1">
    <source>
        <dbReference type="ARBA" id="ARBA00004141"/>
    </source>
</evidence>
<keyword evidence="4" id="KW-1003">Cell membrane</keyword>
<dbReference type="InterPro" id="IPR045584">
    <property type="entry name" value="Pilin-like"/>
</dbReference>
<feature type="domain" description="Cytochrome oxidase subunit II transmembrane region profile" evidence="12">
    <location>
        <begin position="1"/>
        <end position="34"/>
    </location>
</feature>
<keyword evidence="6" id="KW-0997">Cell inner membrane</keyword>
<keyword evidence="7" id="KW-0812">Transmembrane</keyword>
<evidence type="ECO:0000313" key="14">
    <source>
        <dbReference type="Proteomes" id="UP000270530"/>
    </source>
</evidence>
<evidence type="ECO:0000256" key="7">
    <source>
        <dbReference type="ARBA" id="ARBA00022692"/>
    </source>
</evidence>
<accession>A0A2Z6E5Q1</accession>
<evidence type="ECO:0000256" key="2">
    <source>
        <dbReference type="ARBA" id="ARBA00004377"/>
    </source>
</evidence>
<proteinExistence type="inferred from homology"/>
<dbReference type="GO" id="GO:0015628">
    <property type="term" value="P:protein secretion by the type II secretion system"/>
    <property type="evidence" value="ECO:0007669"/>
    <property type="project" value="InterPro"/>
</dbReference>
<dbReference type="PROSITE" id="PS50999">
    <property type="entry name" value="COX2_TM"/>
    <property type="match status" value="1"/>
</dbReference>
<evidence type="ECO:0000256" key="5">
    <source>
        <dbReference type="ARBA" id="ARBA00022481"/>
    </source>
</evidence>
<keyword evidence="9" id="KW-0472">Membrane</keyword>
<evidence type="ECO:0000256" key="11">
    <source>
        <dbReference type="ARBA" id="ARBA00030775"/>
    </source>
</evidence>
<gene>
    <name evidence="13" type="ORF">ALSL_1782</name>
</gene>
<dbReference type="KEGG" id="rbd:ALSL_1782"/>
<dbReference type="GO" id="GO:0022900">
    <property type="term" value="P:electron transport chain"/>
    <property type="evidence" value="ECO:0007669"/>
    <property type="project" value="InterPro"/>
</dbReference>
<dbReference type="InterPro" id="IPR022346">
    <property type="entry name" value="T2SS_GspH"/>
</dbReference>